<dbReference type="Pfam" id="PF01380">
    <property type="entry name" value="SIS"/>
    <property type="match status" value="2"/>
</dbReference>
<keyword evidence="1" id="KW-0677">Repeat</keyword>
<evidence type="ECO:0000313" key="3">
    <source>
        <dbReference type="EMBL" id="PTX53988.1"/>
    </source>
</evidence>
<dbReference type="PANTHER" id="PTHR10937">
    <property type="entry name" value="GLUCOSAMINE--FRUCTOSE-6-PHOSPHATE AMINOTRANSFERASE, ISOMERIZING"/>
    <property type="match status" value="1"/>
</dbReference>
<keyword evidence="4" id="KW-1185">Reference proteome</keyword>
<keyword evidence="3" id="KW-0032">Aminotransferase</keyword>
<gene>
    <name evidence="3" type="ORF">C8P63_12444</name>
</gene>
<accession>A0A2T6BD33</accession>
<evidence type="ECO:0000259" key="2">
    <source>
        <dbReference type="PROSITE" id="PS51464"/>
    </source>
</evidence>
<dbReference type="CDD" id="cd05008">
    <property type="entry name" value="SIS_GlmS_GlmD_1"/>
    <property type="match status" value="1"/>
</dbReference>
<feature type="domain" description="SIS" evidence="2">
    <location>
        <begin position="31"/>
        <end position="175"/>
    </location>
</feature>
<dbReference type="PROSITE" id="PS51464">
    <property type="entry name" value="SIS"/>
    <property type="match status" value="2"/>
</dbReference>
<sequence length="352" mass="39071">MNQPVTYDEIRRQPAAWETTINSLGGERERLLSFFRDTAPREVIFTGCGTSYYLSIAAASFFQEQTGILSRAIPASDVMLHPRSVITESPALVIGLSRSGNTTELVRALREVRKRGLARCLAVTSNPSGRSVQAAEQFIILPHIREQSVVMTGSFTNMLFALQLFAAWVSRDETLLGELRQLPRLGEAGILEADELARTLGGDLRFNHMIYLGLGAYFGLASEGMLKMKEMTQVFSEAFNPLEFRHGPISVIRGGCRVFLLSRRSTRPYDRDLAEDLRRHGADVVVLGEGLDGFSADHKLDLAPGLSDGSRALLYMPFLQLTAYHRTLKMGLDPDRPRNLNPVVVLDDDKGE</sequence>
<keyword evidence="3" id="KW-0808">Transferase</keyword>
<dbReference type="InterPro" id="IPR001347">
    <property type="entry name" value="SIS_dom"/>
</dbReference>
<protein>
    <submittedName>
        <fullName evidence="3">Glucosamine--fructose-6-phosphate aminotransferase (Isomerizing)</fullName>
    </submittedName>
</protein>
<dbReference type="CDD" id="cd05009">
    <property type="entry name" value="SIS_GlmS_GlmD_2"/>
    <property type="match status" value="1"/>
</dbReference>
<dbReference type="Proteomes" id="UP000244240">
    <property type="component" value="Unassembled WGS sequence"/>
</dbReference>
<dbReference type="Gene3D" id="3.40.50.10490">
    <property type="entry name" value="Glucose-6-phosphate isomerase like protein, domain 1"/>
    <property type="match status" value="2"/>
</dbReference>
<name>A0A2T6BD33_9BACL</name>
<comment type="caution">
    <text evidence="3">The sequence shown here is derived from an EMBL/GenBank/DDBJ whole genome shotgun (WGS) entry which is preliminary data.</text>
</comment>
<dbReference type="RefSeq" id="WP_108025484.1">
    <property type="nucleotide sequence ID" value="NZ_QBKR01000024.1"/>
</dbReference>
<dbReference type="GO" id="GO:0008483">
    <property type="term" value="F:transaminase activity"/>
    <property type="evidence" value="ECO:0007669"/>
    <property type="project" value="UniProtKB-KW"/>
</dbReference>
<dbReference type="GO" id="GO:1901135">
    <property type="term" value="P:carbohydrate derivative metabolic process"/>
    <property type="evidence" value="ECO:0007669"/>
    <property type="project" value="InterPro"/>
</dbReference>
<dbReference type="GO" id="GO:0097367">
    <property type="term" value="F:carbohydrate derivative binding"/>
    <property type="evidence" value="ECO:0007669"/>
    <property type="project" value="InterPro"/>
</dbReference>
<organism evidence="3 4">
    <name type="scientific">Melghirimyces profundicolus</name>
    <dbReference type="NCBI Taxonomy" id="1242148"/>
    <lineage>
        <taxon>Bacteria</taxon>
        <taxon>Bacillati</taxon>
        <taxon>Bacillota</taxon>
        <taxon>Bacilli</taxon>
        <taxon>Bacillales</taxon>
        <taxon>Thermoactinomycetaceae</taxon>
        <taxon>Melghirimyces</taxon>
    </lineage>
</organism>
<dbReference type="SUPFAM" id="SSF53697">
    <property type="entry name" value="SIS domain"/>
    <property type="match status" value="1"/>
</dbReference>
<evidence type="ECO:0000256" key="1">
    <source>
        <dbReference type="ARBA" id="ARBA00022737"/>
    </source>
</evidence>
<dbReference type="PANTHER" id="PTHR10937:SF4">
    <property type="entry name" value="GLUCOSAMINE-6-PHOSPHATE DEAMINASE"/>
    <property type="match status" value="1"/>
</dbReference>
<feature type="domain" description="SIS" evidence="2">
    <location>
        <begin position="196"/>
        <end position="337"/>
    </location>
</feature>
<dbReference type="InterPro" id="IPR046348">
    <property type="entry name" value="SIS_dom_sf"/>
</dbReference>
<reference evidence="3 4" key="1">
    <citation type="submission" date="2018-04" db="EMBL/GenBank/DDBJ databases">
        <title>Genomic Encyclopedia of Archaeal and Bacterial Type Strains, Phase II (KMG-II): from individual species to whole genera.</title>
        <authorList>
            <person name="Goeker M."/>
        </authorList>
    </citation>
    <scope>NUCLEOTIDE SEQUENCE [LARGE SCALE GENOMIC DNA]</scope>
    <source>
        <strain evidence="3 4">DSM 45787</strain>
    </source>
</reference>
<proteinExistence type="predicted"/>
<dbReference type="OrthoDB" id="9779207at2"/>
<dbReference type="InterPro" id="IPR035490">
    <property type="entry name" value="GlmS/FrlB_SIS"/>
</dbReference>
<evidence type="ECO:0000313" key="4">
    <source>
        <dbReference type="Proteomes" id="UP000244240"/>
    </source>
</evidence>
<dbReference type="EMBL" id="QBKR01000024">
    <property type="protein sequence ID" value="PTX53988.1"/>
    <property type="molecule type" value="Genomic_DNA"/>
</dbReference>
<dbReference type="AlphaFoldDB" id="A0A2T6BD33"/>
<dbReference type="InterPro" id="IPR035466">
    <property type="entry name" value="GlmS/AgaS_SIS"/>
</dbReference>